<comment type="subcellular location">
    <subcellularLocation>
        <location evidence="2">Cell inner membrane</location>
        <topology evidence="2">Multi-pass membrane protein</topology>
    </subcellularLocation>
</comment>
<dbReference type="Gene3D" id="6.10.340.10">
    <property type="match status" value="1"/>
</dbReference>
<feature type="transmembrane region" description="Helical" evidence="15">
    <location>
        <begin position="12"/>
        <end position="36"/>
    </location>
</feature>
<dbReference type="PANTHER" id="PTHR45436:SF15">
    <property type="entry name" value="SENSOR HISTIDINE KINASE CUSS"/>
    <property type="match status" value="1"/>
</dbReference>
<keyword evidence="13" id="KW-0902">Two-component regulatory system</keyword>
<comment type="caution">
    <text evidence="18">The sequence shown here is derived from an EMBL/GenBank/DDBJ whole genome shotgun (WGS) entry which is preliminary data.</text>
</comment>
<evidence type="ECO:0000256" key="9">
    <source>
        <dbReference type="ARBA" id="ARBA00022741"/>
    </source>
</evidence>
<dbReference type="GO" id="GO:0005524">
    <property type="term" value="F:ATP binding"/>
    <property type="evidence" value="ECO:0007669"/>
    <property type="project" value="UniProtKB-KW"/>
</dbReference>
<dbReference type="NCBIfam" id="TIGR01386">
    <property type="entry name" value="cztS_silS_copS"/>
    <property type="match status" value="1"/>
</dbReference>
<comment type="catalytic activity">
    <reaction evidence="1">
        <text>ATP + protein L-histidine = ADP + protein N-phospho-L-histidine.</text>
        <dbReference type="EC" id="2.7.13.3"/>
    </reaction>
</comment>
<evidence type="ECO:0000256" key="3">
    <source>
        <dbReference type="ARBA" id="ARBA00012438"/>
    </source>
</evidence>
<dbReference type="CDD" id="cd00075">
    <property type="entry name" value="HATPase"/>
    <property type="match status" value="1"/>
</dbReference>
<dbReference type="Pfam" id="PF00512">
    <property type="entry name" value="HisKA"/>
    <property type="match status" value="1"/>
</dbReference>
<keyword evidence="4" id="KW-1003">Cell membrane</keyword>
<evidence type="ECO:0000256" key="11">
    <source>
        <dbReference type="ARBA" id="ARBA00022840"/>
    </source>
</evidence>
<keyword evidence="11" id="KW-0067">ATP-binding</keyword>
<evidence type="ECO:0000259" key="17">
    <source>
        <dbReference type="PROSITE" id="PS50885"/>
    </source>
</evidence>
<keyword evidence="5" id="KW-0997">Cell inner membrane</keyword>
<dbReference type="Gene3D" id="1.10.287.130">
    <property type="match status" value="1"/>
</dbReference>
<dbReference type="NCBIfam" id="NF007345">
    <property type="entry name" value="PRK09835.1"/>
    <property type="match status" value="1"/>
</dbReference>
<evidence type="ECO:0000256" key="5">
    <source>
        <dbReference type="ARBA" id="ARBA00022519"/>
    </source>
</evidence>
<feature type="transmembrane region" description="Helical" evidence="15">
    <location>
        <begin position="166"/>
        <end position="186"/>
    </location>
</feature>
<keyword evidence="9" id="KW-0547">Nucleotide-binding</keyword>
<dbReference type="CDD" id="cd00082">
    <property type="entry name" value="HisKA"/>
    <property type="match status" value="1"/>
</dbReference>
<dbReference type="GO" id="GO:0005886">
    <property type="term" value="C:plasma membrane"/>
    <property type="evidence" value="ECO:0007669"/>
    <property type="project" value="UniProtKB-SubCell"/>
</dbReference>
<proteinExistence type="predicted"/>
<gene>
    <name evidence="18" type="primary">cusS_15</name>
    <name evidence="18" type="ORF">GALL_436320</name>
</gene>
<dbReference type="PRINTS" id="PR00344">
    <property type="entry name" value="BCTRLSENSOR"/>
</dbReference>
<keyword evidence="12 15" id="KW-1133">Transmembrane helix</keyword>
<sequence length="475" mass="52498">MISSVRRRRPASLALRVTTFVGLATTLMFLLSAWGIEVSLERHFAEQDLGELRAVSQSVEAALADASANRSALEHRLAGAVAGHHGVYFLVQDSQGKMLYETATAGLARFAGSMDPVTRLDAQALRIWTVNQRTYRGAVLRDGPFTVLVAMDMDFHLHYLAELQRALWLGTLMASIISVLVAWLAVRWGHAPIRRISARMQDITSEHLDVRLDPEQVPIELAELVVAFNTMLRRIEDSFQRLTNASADIAHELRTPVTNLITQTQVALSKVRGIDAYREILYSNLEEFERLSTMIGDMLFLAQADHSRIRLESGGVDLPAEVRALFDYFEAWADDHHVGLVLAGEAVTVNGDRQMLQRALSNLISNAIRHTPSGQAVVVALRQDADRAIVDVSNPGPDIPAEHLPRLFDRFYRVDPARQRKGEGAGLGLAIVKSIVEAHGGSVLVTSERGRTRFSMTLPKYPVENSSGFLGRPTS</sequence>
<dbReference type="InterPro" id="IPR003660">
    <property type="entry name" value="HAMP_dom"/>
</dbReference>
<feature type="domain" description="HAMP" evidence="17">
    <location>
        <begin position="187"/>
        <end position="240"/>
    </location>
</feature>
<dbReference type="PROSITE" id="PS50109">
    <property type="entry name" value="HIS_KIN"/>
    <property type="match status" value="1"/>
</dbReference>
<dbReference type="InterPro" id="IPR006290">
    <property type="entry name" value="CztS_silS_copS"/>
</dbReference>
<evidence type="ECO:0000256" key="2">
    <source>
        <dbReference type="ARBA" id="ARBA00004429"/>
    </source>
</evidence>
<evidence type="ECO:0000256" key="13">
    <source>
        <dbReference type="ARBA" id="ARBA00023012"/>
    </source>
</evidence>
<keyword evidence="6" id="KW-0597">Phosphoprotein</keyword>
<keyword evidence="8 15" id="KW-0812">Transmembrane</keyword>
<dbReference type="EC" id="2.7.13.3" evidence="3"/>
<evidence type="ECO:0000259" key="16">
    <source>
        <dbReference type="PROSITE" id="PS50109"/>
    </source>
</evidence>
<dbReference type="InterPro" id="IPR003594">
    <property type="entry name" value="HATPase_dom"/>
</dbReference>
<evidence type="ECO:0000313" key="18">
    <source>
        <dbReference type="EMBL" id="OIQ74709.1"/>
    </source>
</evidence>
<organism evidence="18">
    <name type="scientific">mine drainage metagenome</name>
    <dbReference type="NCBI Taxonomy" id="410659"/>
    <lineage>
        <taxon>unclassified sequences</taxon>
        <taxon>metagenomes</taxon>
        <taxon>ecological metagenomes</taxon>
    </lineage>
</organism>
<keyword evidence="7 18" id="KW-0808">Transferase</keyword>
<dbReference type="Gene3D" id="3.30.565.10">
    <property type="entry name" value="Histidine kinase-like ATPase, C-terminal domain"/>
    <property type="match status" value="1"/>
</dbReference>
<evidence type="ECO:0000256" key="12">
    <source>
        <dbReference type="ARBA" id="ARBA00022989"/>
    </source>
</evidence>
<protein>
    <recommendedName>
        <fullName evidence="3">histidine kinase</fullName>
        <ecNumber evidence="3">2.7.13.3</ecNumber>
    </recommendedName>
</protein>
<evidence type="ECO:0000256" key="4">
    <source>
        <dbReference type="ARBA" id="ARBA00022475"/>
    </source>
</evidence>
<dbReference type="InterPro" id="IPR036097">
    <property type="entry name" value="HisK_dim/P_sf"/>
</dbReference>
<reference evidence="18" key="1">
    <citation type="submission" date="2016-10" db="EMBL/GenBank/DDBJ databases">
        <title>Sequence of Gallionella enrichment culture.</title>
        <authorList>
            <person name="Poehlein A."/>
            <person name="Muehling M."/>
            <person name="Daniel R."/>
        </authorList>
    </citation>
    <scope>NUCLEOTIDE SEQUENCE</scope>
</reference>
<dbReference type="AlphaFoldDB" id="A0A1J5QFE2"/>
<dbReference type="SMART" id="SM00387">
    <property type="entry name" value="HATPase_c"/>
    <property type="match status" value="1"/>
</dbReference>
<dbReference type="FunFam" id="3.30.565.10:FF:000006">
    <property type="entry name" value="Sensor histidine kinase WalK"/>
    <property type="match status" value="1"/>
</dbReference>
<dbReference type="SMART" id="SM00304">
    <property type="entry name" value="HAMP"/>
    <property type="match status" value="1"/>
</dbReference>
<dbReference type="InterPro" id="IPR048590">
    <property type="entry name" value="CusS-like_sensor"/>
</dbReference>
<dbReference type="SUPFAM" id="SSF55874">
    <property type="entry name" value="ATPase domain of HSP90 chaperone/DNA topoisomerase II/histidine kinase"/>
    <property type="match status" value="1"/>
</dbReference>
<dbReference type="Pfam" id="PF00672">
    <property type="entry name" value="HAMP"/>
    <property type="match status" value="1"/>
</dbReference>
<evidence type="ECO:0000256" key="10">
    <source>
        <dbReference type="ARBA" id="ARBA00022777"/>
    </source>
</evidence>
<accession>A0A1J5QFE2</accession>
<dbReference type="PANTHER" id="PTHR45436">
    <property type="entry name" value="SENSOR HISTIDINE KINASE YKOH"/>
    <property type="match status" value="1"/>
</dbReference>
<dbReference type="InterPro" id="IPR003661">
    <property type="entry name" value="HisK_dim/P_dom"/>
</dbReference>
<dbReference type="GO" id="GO:0000155">
    <property type="term" value="F:phosphorelay sensor kinase activity"/>
    <property type="evidence" value="ECO:0007669"/>
    <property type="project" value="InterPro"/>
</dbReference>
<evidence type="ECO:0000256" key="7">
    <source>
        <dbReference type="ARBA" id="ARBA00022679"/>
    </source>
</evidence>
<dbReference type="InterPro" id="IPR005467">
    <property type="entry name" value="His_kinase_dom"/>
</dbReference>
<evidence type="ECO:0000256" key="8">
    <source>
        <dbReference type="ARBA" id="ARBA00022692"/>
    </source>
</evidence>
<evidence type="ECO:0000256" key="1">
    <source>
        <dbReference type="ARBA" id="ARBA00000085"/>
    </source>
</evidence>
<dbReference type="SUPFAM" id="SSF47384">
    <property type="entry name" value="Homodimeric domain of signal transducing histidine kinase"/>
    <property type="match status" value="1"/>
</dbReference>
<dbReference type="PROSITE" id="PS50885">
    <property type="entry name" value="HAMP"/>
    <property type="match status" value="1"/>
</dbReference>
<dbReference type="EMBL" id="MLJW01002411">
    <property type="protein sequence ID" value="OIQ74709.1"/>
    <property type="molecule type" value="Genomic_DNA"/>
</dbReference>
<dbReference type="Pfam" id="PF21085">
    <property type="entry name" value="CusS"/>
    <property type="match status" value="1"/>
</dbReference>
<dbReference type="InterPro" id="IPR050428">
    <property type="entry name" value="TCS_sensor_his_kinase"/>
</dbReference>
<evidence type="ECO:0000256" key="6">
    <source>
        <dbReference type="ARBA" id="ARBA00022553"/>
    </source>
</evidence>
<dbReference type="InterPro" id="IPR004358">
    <property type="entry name" value="Sig_transdc_His_kin-like_C"/>
</dbReference>
<dbReference type="CDD" id="cd06225">
    <property type="entry name" value="HAMP"/>
    <property type="match status" value="1"/>
</dbReference>
<dbReference type="Pfam" id="PF02518">
    <property type="entry name" value="HATPase_c"/>
    <property type="match status" value="1"/>
</dbReference>
<evidence type="ECO:0000256" key="15">
    <source>
        <dbReference type="SAM" id="Phobius"/>
    </source>
</evidence>
<feature type="domain" description="Histidine kinase" evidence="16">
    <location>
        <begin position="248"/>
        <end position="462"/>
    </location>
</feature>
<dbReference type="InterPro" id="IPR036890">
    <property type="entry name" value="HATPase_C_sf"/>
</dbReference>
<keyword evidence="10 18" id="KW-0418">Kinase</keyword>
<name>A0A1J5QFE2_9ZZZZ</name>
<keyword evidence="14 15" id="KW-0472">Membrane</keyword>
<evidence type="ECO:0000256" key="14">
    <source>
        <dbReference type="ARBA" id="ARBA00023136"/>
    </source>
</evidence>
<dbReference type="SMART" id="SM00388">
    <property type="entry name" value="HisKA"/>
    <property type="match status" value="1"/>
</dbReference>